<organism evidence="1 2">
    <name type="scientific">Oidiodendron maius (strain Zn)</name>
    <dbReference type="NCBI Taxonomy" id="913774"/>
    <lineage>
        <taxon>Eukaryota</taxon>
        <taxon>Fungi</taxon>
        <taxon>Dikarya</taxon>
        <taxon>Ascomycota</taxon>
        <taxon>Pezizomycotina</taxon>
        <taxon>Leotiomycetes</taxon>
        <taxon>Leotiomycetes incertae sedis</taxon>
        <taxon>Myxotrichaceae</taxon>
        <taxon>Oidiodendron</taxon>
    </lineage>
</organism>
<gene>
    <name evidence="1" type="ORF">OIDMADRAFT_34650</name>
</gene>
<dbReference type="AlphaFoldDB" id="A0A0C3CYB4"/>
<keyword evidence="2" id="KW-1185">Reference proteome</keyword>
<dbReference type="InParanoid" id="A0A0C3CYB4"/>
<evidence type="ECO:0000313" key="2">
    <source>
        <dbReference type="Proteomes" id="UP000054321"/>
    </source>
</evidence>
<dbReference type="EMBL" id="KN832889">
    <property type="protein sequence ID" value="KIM94637.1"/>
    <property type="molecule type" value="Genomic_DNA"/>
</dbReference>
<reference evidence="2" key="2">
    <citation type="submission" date="2015-01" db="EMBL/GenBank/DDBJ databases">
        <title>Evolutionary Origins and Diversification of the Mycorrhizal Mutualists.</title>
        <authorList>
            <consortium name="DOE Joint Genome Institute"/>
            <consortium name="Mycorrhizal Genomics Consortium"/>
            <person name="Kohler A."/>
            <person name="Kuo A."/>
            <person name="Nagy L.G."/>
            <person name="Floudas D."/>
            <person name="Copeland A."/>
            <person name="Barry K.W."/>
            <person name="Cichocki N."/>
            <person name="Veneault-Fourrey C."/>
            <person name="LaButti K."/>
            <person name="Lindquist E.A."/>
            <person name="Lipzen A."/>
            <person name="Lundell T."/>
            <person name="Morin E."/>
            <person name="Murat C."/>
            <person name="Riley R."/>
            <person name="Ohm R."/>
            <person name="Sun H."/>
            <person name="Tunlid A."/>
            <person name="Henrissat B."/>
            <person name="Grigoriev I.V."/>
            <person name="Hibbett D.S."/>
            <person name="Martin F."/>
        </authorList>
    </citation>
    <scope>NUCLEOTIDE SEQUENCE [LARGE SCALE GENOMIC DNA]</scope>
    <source>
        <strain evidence="2">Zn</strain>
    </source>
</reference>
<evidence type="ECO:0000313" key="1">
    <source>
        <dbReference type="EMBL" id="KIM94637.1"/>
    </source>
</evidence>
<dbReference type="OrthoDB" id="5428055at2759"/>
<protein>
    <submittedName>
        <fullName evidence="1">Uncharacterized protein</fullName>
    </submittedName>
</protein>
<dbReference type="Proteomes" id="UP000054321">
    <property type="component" value="Unassembled WGS sequence"/>
</dbReference>
<reference evidence="1 2" key="1">
    <citation type="submission" date="2014-04" db="EMBL/GenBank/DDBJ databases">
        <authorList>
            <consortium name="DOE Joint Genome Institute"/>
            <person name="Kuo A."/>
            <person name="Martino E."/>
            <person name="Perotto S."/>
            <person name="Kohler A."/>
            <person name="Nagy L.G."/>
            <person name="Floudas D."/>
            <person name="Copeland A."/>
            <person name="Barry K.W."/>
            <person name="Cichocki N."/>
            <person name="Veneault-Fourrey C."/>
            <person name="LaButti K."/>
            <person name="Lindquist E.A."/>
            <person name="Lipzen A."/>
            <person name="Lundell T."/>
            <person name="Morin E."/>
            <person name="Murat C."/>
            <person name="Sun H."/>
            <person name="Tunlid A."/>
            <person name="Henrissat B."/>
            <person name="Grigoriev I.V."/>
            <person name="Hibbett D.S."/>
            <person name="Martin F."/>
            <person name="Nordberg H.P."/>
            <person name="Cantor M.N."/>
            <person name="Hua S.X."/>
        </authorList>
    </citation>
    <scope>NUCLEOTIDE SEQUENCE [LARGE SCALE GENOMIC DNA]</scope>
    <source>
        <strain evidence="1 2">Zn</strain>
    </source>
</reference>
<dbReference type="HOGENOM" id="CLU_025796_2_0_1"/>
<sequence length="468" mass="53703">MSLRNYCDLFEKSWDPEFLQTRKVVDLKLLIDLNEELNADISNLRYFTMNSWDSAPLSLVELLEHFCQDTSLEDVKLGKSSAGSRRVIWLDDRATSDLDEIGEGNTRQYENPLTATGLFWALAEPRFNHGNLSDAARRLIYVVDLDPACIHALAATVHCHQAPALRNAIYKHLAFQSSIEVSIPSAGFLNFQLELHIPLFLLRSSRPPESGIKVNSKPRRQWTDLSFLNIDTPKWQLQMPGEVWGMYEVEISYVVTGSDDSRWIGYAFVDTGLDDLLTESSEDALSFDWVAAGEIDAKHPLWRPRDHWVRVFDIRIEQMKGHPSTLSRRPGITKDRTTELKEAFDWALQTLNLLHRLDDVLSPSLKAWRSFNSAGGDIGYFHDPGVDRAIKPISVKARDRSLYNINAKFQQLEQYQDKIAVLSRSCLDYRETDRSLCQILGEEEDAIPKRLGQKLKWTYRRRTETSVE</sequence>
<accession>A0A0C3CYB4</accession>
<name>A0A0C3CYB4_OIDMZ</name>
<proteinExistence type="predicted"/>